<keyword evidence="2" id="KW-0732">Signal</keyword>
<reference evidence="3 4" key="1">
    <citation type="submission" date="2018-09" db="EMBL/GenBank/DDBJ databases">
        <title>Comparative genomics of Leucobacter spp.</title>
        <authorList>
            <person name="Reis A.C."/>
            <person name="Kolvenbach B.A."/>
            <person name="Corvini P.F.X."/>
            <person name="Nunes O.C."/>
        </authorList>
    </citation>
    <scope>NUCLEOTIDE SEQUENCE [LARGE SCALE GENOMIC DNA]</scope>
    <source>
        <strain evidence="3 4">TAN 31504</strain>
    </source>
</reference>
<dbReference type="EMBL" id="QYAC01000005">
    <property type="protein sequence ID" value="MBL3679791.1"/>
    <property type="molecule type" value="Genomic_DNA"/>
</dbReference>
<protein>
    <submittedName>
        <fullName evidence="3">Uncharacterized protein</fullName>
    </submittedName>
</protein>
<name>A0ABS1SHA5_9MICO</name>
<organism evidence="3 4">
    <name type="scientific">Leucobacter chromiireducens subsp. solipictus</name>
    <dbReference type="NCBI Taxonomy" id="398235"/>
    <lineage>
        <taxon>Bacteria</taxon>
        <taxon>Bacillati</taxon>
        <taxon>Actinomycetota</taxon>
        <taxon>Actinomycetes</taxon>
        <taxon>Micrococcales</taxon>
        <taxon>Microbacteriaceae</taxon>
        <taxon>Leucobacter</taxon>
    </lineage>
</organism>
<feature type="region of interest" description="Disordered" evidence="1">
    <location>
        <begin position="35"/>
        <end position="142"/>
    </location>
</feature>
<dbReference type="RefSeq" id="WP_202345060.1">
    <property type="nucleotide sequence ID" value="NZ_BAAAPI010000003.1"/>
</dbReference>
<evidence type="ECO:0000313" key="4">
    <source>
        <dbReference type="Proteomes" id="UP001645859"/>
    </source>
</evidence>
<proteinExistence type="predicted"/>
<accession>A0ABS1SHA5</accession>
<comment type="caution">
    <text evidence="3">The sequence shown here is derived from an EMBL/GenBank/DDBJ whole genome shotgun (WGS) entry which is preliminary data.</text>
</comment>
<dbReference type="Proteomes" id="UP001645859">
    <property type="component" value="Unassembled WGS sequence"/>
</dbReference>
<gene>
    <name evidence="3" type="ORF">D3230_10920</name>
</gene>
<keyword evidence="4" id="KW-1185">Reference proteome</keyword>
<dbReference type="Gene3D" id="2.60.40.2700">
    <property type="match status" value="4"/>
</dbReference>
<evidence type="ECO:0000256" key="2">
    <source>
        <dbReference type="SAM" id="SignalP"/>
    </source>
</evidence>
<feature type="chain" id="PRO_5045092820" evidence="2">
    <location>
        <begin position="33"/>
        <end position="503"/>
    </location>
</feature>
<evidence type="ECO:0000313" key="3">
    <source>
        <dbReference type="EMBL" id="MBL3679791.1"/>
    </source>
</evidence>
<evidence type="ECO:0000256" key="1">
    <source>
        <dbReference type="SAM" id="MobiDB-lite"/>
    </source>
</evidence>
<sequence>MHGDARWIRRVLPAALLAAALCGGGVATPGLALEAASPATSPDSPDAGPVIPTPETPTAPDAGTGGAIDPAPTKPDPADPDPERPDPGEPGTGTPESGEGELEPPHPPTSAVPPGESELGEAGGAHPETVPTPPNETVRPGTVAVAGTPRVGERLHARLDGWGAAGARFSYQWQRGGAALRGATADHYTPVAADRGERLSVTVTVRRDGVPTRTVASPVTETVTAGQLVARRPSIAGTPTVGATLTASTPAWAPATTRLSTQWLRDGVAIPHATAEHYRLTAADAGAAISVTVTGELTGYTIAAETSAATTPVLRTLAGAPVPRISGSPQIGTAVRVRTGDWTPGGVDLALQWCRNGAPIPGATDHSYAPSGADAGSVLTVTVTGTKPGYAPVTKTSAGAPVLSELRVPQPWIRGGAGVGGVLTVERGAWPAATVPRFQWFRGASPIPGATAAHYVPGPRDAGFPLRVLVRGERAGHTSDARITAPVWIARTPAPDRLSDHAE</sequence>
<feature type="signal peptide" evidence="2">
    <location>
        <begin position="1"/>
        <end position="32"/>
    </location>
</feature>